<comment type="similarity">
    <text evidence="1">Belongs to the AB hydrolase superfamily. AB hydrolase 2 family.</text>
</comment>
<evidence type="ECO:0000313" key="4">
    <source>
        <dbReference type="EMBL" id="ROQ27592.1"/>
    </source>
</evidence>
<evidence type="ECO:0000313" key="5">
    <source>
        <dbReference type="Proteomes" id="UP000268033"/>
    </source>
</evidence>
<gene>
    <name evidence="4" type="ORF">EDC28_104243</name>
</gene>
<dbReference type="InterPro" id="IPR029058">
    <property type="entry name" value="AB_hydrolase_fold"/>
</dbReference>
<comment type="caution">
    <text evidence="4">The sequence shown here is derived from an EMBL/GenBank/DDBJ whole genome shotgun (WGS) entry which is preliminary data.</text>
</comment>
<feature type="domain" description="Phospholipase/carboxylesterase/thioesterase" evidence="3">
    <location>
        <begin position="14"/>
        <end position="215"/>
    </location>
</feature>
<proteinExistence type="inferred from homology"/>
<accession>A0A3N1P8A9</accession>
<reference evidence="4 5" key="1">
    <citation type="submission" date="2018-11" db="EMBL/GenBank/DDBJ databases">
        <title>Genomic Encyclopedia of Type Strains, Phase IV (KMG-IV): sequencing the most valuable type-strain genomes for metagenomic binning, comparative biology and taxonomic classification.</title>
        <authorList>
            <person name="Goeker M."/>
        </authorList>
    </citation>
    <scope>NUCLEOTIDE SEQUENCE [LARGE SCALE GENOMIC DNA]</scope>
    <source>
        <strain evidence="4 5">DSM 21945</strain>
    </source>
</reference>
<evidence type="ECO:0000259" key="3">
    <source>
        <dbReference type="Pfam" id="PF02230"/>
    </source>
</evidence>
<dbReference type="PANTHER" id="PTHR10655">
    <property type="entry name" value="LYSOPHOSPHOLIPASE-RELATED"/>
    <property type="match status" value="1"/>
</dbReference>
<protein>
    <submittedName>
        <fullName evidence="4">Phospholipase/carboxylesterase</fullName>
    </submittedName>
</protein>
<dbReference type="SUPFAM" id="SSF53474">
    <property type="entry name" value="alpha/beta-Hydrolases"/>
    <property type="match status" value="1"/>
</dbReference>
<dbReference type="Gene3D" id="3.40.50.1820">
    <property type="entry name" value="alpha/beta hydrolase"/>
    <property type="match status" value="1"/>
</dbReference>
<dbReference type="InterPro" id="IPR003140">
    <property type="entry name" value="PLipase/COase/thioEstase"/>
</dbReference>
<keyword evidence="5" id="KW-1185">Reference proteome</keyword>
<dbReference type="InterPro" id="IPR050565">
    <property type="entry name" value="LYPA1-2/EST-like"/>
</dbReference>
<dbReference type="STRING" id="584787.GCA_001247655_02678"/>
<dbReference type="AlphaFoldDB" id="A0A3N1P8A9"/>
<dbReference type="Proteomes" id="UP000268033">
    <property type="component" value="Unassembled WGS sequence"/>
</dbReference>
<dbReference type="PANTHER" id="PTHR10655:SF17">
    <property type="entry name" value="LYSOPHOSPHOLIPASE-LIKE PROTEIN 1"/>
    <property type="match status" value="1"/>
</dbReference>
<dbReference type="GO" id="GO:0016787">
    <property type="term" value="F:hydrolase activity"/>
    <property type="evidence" value="ECO:0007669"/>
    <property type="project" value="UniProtKB-KW"/>
</dbReference>
<name>A0A3N1P8A9_9GAMM</name>
<evidence type="ECO:0000256" key="1">
    <source>
        <dbReference type="ARBA" id="ARBA00006499"/>
    </source>
</evidence>
<keyword evidence="2" id="KW-0378">Hydrolase</keyword>
<dbReference type="EMBL" id="RJUL01000004">
    <property type="protein sequence ID" value="ROQ27592.1"/>
    <property type="molecule type" value="Genomic_DNA"/>
</dbReference>
<sequence length="223" mass="23970">MSLLPHLTLETAPNPDATVIWLHGLGADGNDFAPVVPELGLPQGAAVRFIFPHAPSRPVSVNGGYVMPSWYDIFSLDLERKLDEGQLRASSAAVKALIEQELARGIASNRIVIAGFSQGGAVAYETALSFDKPLAGLLALSTYFATKATVELSPANKSLPIAIHHGVQDPVVPELLGQQAKATLNTMGYSPQYRRYNMEHSLCLVQIKDIGAWLTQVLGLNSR</sequence>
<dbReference type="RefSeq" id="WP_050658240.1">
    <property type="nucleotide sequence ID" value="NZ_JBLXAC010000004.1"/>
</dbReference>
<organism evidence="4 5">
    <name type="scientific">Gallaecimonas pentaromativorans</name>
    <dbReference type="NCBI Taxonomy" id="584787"/>
    <lineage>
        <taxon>Bacteria</taxon>
        <taxon>Pseudomonadati</taxon>
        <taxon>Pseudomonadota</taxon>
        <taxon>Gammaproteobacteria</taxon>
        <taxon>Enterobacterales</taxon>
        <taxon>Gallaecimonadaceae</taxon>
        <taxon>Gallaecimonas</taxon>
    </lineage>
</organism>
<dbReference type="Pfam" id="PF02230">
    <property type="entry name" value="Abhydrolase_2"/>
    <property type="match status" value="1"/>
</dbReference>
<evidence type="ECO:0000256" key="2">
    <source>
        <dbReference type="ARBA" id="ARBA00022801"/>
    </source>
</evidence>